<feature type="region of interest" description="Disordered" evidence="4">
    <location>
        <begin position="1525"/>
        <end position="1550"/>
    </location>
</feature>
<feature type="compositionally biased region" description="Basic and acidic residues" evidence="4">
    <location>
        <begin position="1527"/>
        <end position="1538"/>
    </location>
</feature>
<keyword evidence="5" id="KW-0472">Membrane</keyword>
<keyword evidence="5" id="KW-1133">Transmembrane helix</keyword>
<evidence type="ECO:0000256" key="3">
    <source>
        <dbReference type="ARBA" id="ARBA00022729"/>
    </source>
</evidence>
<dbReference type="Proteomes" id="UP001303587">
    <property type="component" value="Chromosome"/>
</dbReference>
<keyword evidence="5" id="KW-0812">Transmembrane</keyword>
<feature type="transmembrane region" description="Helical" evidence="5">
    <location>
        <begin position="1556"/>
        <end position="1577"/>
    </location>
</feature>
<proteinExistence type="predicted"/>
<keyword evidence="3" id="KW-0732">Signal</keyword>
<dbReference type="GO" id="GO:0005576">
    <property type="term" value="C:extracellular region"/>
    <property type="evidence" value="ECO:0007669"/>
    <property type="project" value="UniProtKB-SubCell"/>
</dbReference>
<comment type="subcellular location">
    <subcellularLocation>
        <location evidence="1">Secreted</location>
    </subcellularLocation>
</comment>
<accession>A0AA96V2V8</accession>
<evidence type="ECO:0000259" key="6">
    <source>
        <dbReference type="Pfam" id="PF17210"/>
    </source>
</evidence>
<dbReference type="Pfam" id="PF17210">
    <property type="entry name" value="SdrD_B"/>
    <property type="match status" value="1"/>
</dbReference>
<dbReference type="SUPFAM" id="SSF117074">
    <property type="entry name" value="Hypothetical protein PA1324"/>
    <property type="match status" value="1"/>
</dbReference>
<organism evidence="7 8">
    <name type="scientific">Methanolapillus millepedarum</name>
    <dbReference type="NCBI Taxonomy" id="3028296"/>
    <lineage>
        <taxon>Archaea</taxon>
        <taxon>Methanobacteriati</taxon>
        <taxon>Methanobacteriota</taxon>
        <taxon>Stenosarchaea group</taxon>
        <taxon>Methanomicrobia</taxon>
        <taxon>Methanosarcinales</taxon>
        <taxon>Methanosarcinaceae</taxon>
        <taxon>Methanolapillus</taxon>
    </lineage>
</organism>
<feature type="transmembrane region" description="Helical" evidence="5">
    <location>
        <begin position="1598"/>
        <end position="1620"/>
    </location>
</feature>
<keyword evidence="8" id="KW-1185">Reference proteome</keyword>
<dbReference type="Gene3D" id="2.60.40.10">
    <property type="entry name" value="Immunoglobulins"/>
    <property type="match status" value="1"/>
</dbReference>
<sequence length="1660" mass="179262">MKTQKNIIRMIGLITILTLMLALAAPAAAAYNSTVTQKWDSGTTGIQTISPNTGNVVSFKVNVSDADGAGNYILNITLKNNNTSDPTTGFKFSDYTGKSRIPTGMEDIITSVTMSGNTITYTLTNPTVVTLDVLVWADVMKVYNNEEVVVDATLYKKGVSPAPNVQVADTVTAKAICKYPVMHCNGDFELTNPTIMPSNASTIDLNYLFYTESDWTTFRAQGLLVNNLGYTLNFSNVTITADGVTKTYSQWLSGGSSPVVFRYKNGTSANDMSLTFAASDLSILTWQSRMPFQIVTTDDFKYNGTTSPSINFANLTVDAKVKINGRGPQEDLYFHPADVSNKTGSLFNYSGTTTSATSTAEKDSVTRIRFIGPISQISSSVIANSEQYTSGTRAHLYYQELFRIGFTGSIRDGEDVNVTVAIPNGVTVTHLRLPSSDNRETQYTSITVSDPYSHSITYDNSSRTVNLSADGLEFHPGDDVNLTITGLLKMKPAPGASYSYTSECLIHFVGTTNSSVADNTNLPFSGTVKRLSNAITVPAVNFSEVAKDKYYVTPYITSTSTMLYNSITAVNVGDSFYLFETFRPSPYPYYSAHRTSVSDPDGTSVYSNPVFYFSVPPQFTIKSAAFTYANGTAAKDSNGNALSVNQTIYDNAGLYKDMTYNEQHGKVVEVKIKSAGTAPDENFWLNYANYLVKLELEVPADYDGAGKVTFAPQTVLVTTWDSQAVDSATGGSGGSNKDLAAANITGIPGLHAVNGAYSGYLTNRDLSILIPNTVSVYVSTNTPGGYLSYNPSNPQSFPELKAGSSNEDFKLYINNRGGENFSDVKAYYILPKNTGWKSTLNQPPQLDLVKTNAATYKVYYTTDAVESETIQNNGNLAGTYNWTLITFDSTPGTGTGKATNIDDANLTNITAIKCEFSALKNGEHLTLHLPFKLPKVGGAVAYDQTAIGQTLYYFNASFKSSNAFTGAVKLVKSDFPALMGNSSGTPIALEISNSTAYQTGTIPNWWDVYTYDDFTENISLTKVSVKFVPTVGNPITHPPITTGFTNTSYTPTGPDHVDGYLTTVSALDRSIVNTSTPGTYTITYTSSEDDDSQAKVANRTIVITKDIGTLTLTGGSTDIFWKSDIPSGSPTWNDYFKTFVSGTDFGNPISQTDIMFKEYTGAAFNISEPGNYVLVYRYTDSALNEINASVNVAVKYRGNISGTVTGNGQNVTSWPVAVNSGSATTNSSGKYTYLLEANTTNPLNVPYSVNLTTAPAGLKAPTAVTGTASITNENPVVNFTLTPVTINATFTDPSTWIDSVSLYSSDGTLVQKMNTSENGGHDYFLFEKASGQGWFEAGDYYLEVAVKPGYKTDIGNDFNVFASSVLKWQTTNFTLGNDDIVKAGGNAVDAPVISGTVWNDANQDSVKDVDEAGISGAAVNLLDSSSTVLETATTDTDGYYYFVESPVSTMSGSYHVQVNLPSEFNTASAFQFDQKINASNNYSSDLIDIQTSDFQFTDIHAGFYHKSGGNNSGGIGNATIVPMTEPMKGENKTEEPRNESPGFEEQPTPEPTNGKVFSLFGLILMVLSVLLALPQLYDIYRIKGKGEESKDGNETPKSATFQILAVVLAVMAVIVFFLLYRISGEMVYYGTADLVLTVIFLAELAVTVKAYGKKIFKSNT</sequence>
<dbReference type="InterPro" id="IPR013783">
    <property type="entry name" value="Ig-like_fold"/>
</dbReference>
<name>A0AA96V2V8_9EURY</name>
<evidence type="ECO:0000313" key="8">
    <source>
        <dbReference type="Proteomes" id="UP001303587"/>
    </source>
</evidence>
<evidence type="ECO:0000256" key="2">
    <source>
        <dbReference type="ARBA" id="ARBA00022525"/>
    </source>
</evidence>
<evidence type="ECO:0000256" key="5">
    <source>
        <dbReference type="SAM" id="Phobius"/>
    </source>
</evidence>
<protein>
    <recommendedName>
        <fullName evidence="6">SD-repeat containing protein B domain-containing protein</fullName>
    </recommendedName>
</protein>
<evidence type="ECO:0000256" key="4">
    <source>
        <dbReference type="SAM" id="MobiDB-lite"/>
    </source>
</evidence>
<reference evidence="7 8" key="1">
    <citation type="submission" date="2023-07" db="EMBL/GenBank/DDBJ databases">
        <title>Closed genoem sequence of Methanosarcinaceae archaeon Ac7.</title>
        <authorList>
            <person name="Poehlein A."/>
            <person name="Protasov E."/>
            <person name="Platt K."/>
            <person name="Reeh H."/>
            <person name="Daniel R."/>
            <person name="Brune A."/>
        </authorList>
    </citation>
    <scope>NUCLEOTIDE SEQUENCE [LARGE SCALE GENOMIC DNA]</scope>
    <source>
        <strain evidence="7 8">Ac7</strain>
    </source>
</reference>
<evidence type="ECO:0000256" key="1">
    <source>
        <dbReference type="ARBA" id="ARBA00004613"/>
    </source>
</evidence>
<gene>
    <name evidence="7" type="ORF">MsAc7_05860</name>
</gene>
<dbReference type="EMBL" id="CP131060">
    <property type="protein sequence ID" value="WNY25048.1"/>
    <property type="molecule type" value="Genomic_DNA"/>
</dbReference>
<feature type="transmembrane region" description="Helical" evidence="5">
    <location>
        <begin position="1626"/>
        <end position="1648"/>
    </location>
</feature>
<keyword evidence="2" id="KW-0964">Secreted</keyword>
<dbReference type="InterPro" id="IPR033764">
    <property type="entry name" value="Sdr_B"/>
</dbReference>
<evidence type="ECO:0000313" key="7">
    <source>
        <dbReference type="EMBL" id="WNY25048.1"/>
    </source>
</evidence>
<feature type="domain" description="SD-repeat containing protein B" evidence="6">
    <location>
        <begin position="1395"/>
        <end position="1480"/>
    </location>
</feature>